<name>A0A498RBS0_9FIRM</name>
<evidence type="ECO:0000313" key="2">
    <source>
        <dbReference type="Proteomes" id="UP000277811"/>
    </source>
</evidence>
<protein>
    <submittedName>
        <fullName evidence="1">Uncharacterized protein</fullName>
    </submittedName>
</protein>
<reference evidence="1 2" key="1">
    <citation type="submission" date="2018-06" db="EMBL/GenBank/DDBJ databases">
        <authorList>
            <person name="Strepis N."/>
        </authorList>
    </citation>
    <scope>NUCLEOTIDE SEQUENCE [LARGE SCALE GENOMIC DNA]</scope>
    <source>
        <strain evidence="1">LUCI</strain>
    </source>
</reference>
<evidence type="ECO:0000313" key="1">
    <source>
        <dbReference type="EMBL" id="VBB08689.1"/>
    </source>
</evidence>
<sequence>MRKPFTRKTMVLDAEHMRTLHQESIDQLELMRTVLETAEQASGDMRECLDDMAFNHWQAYMDVLHMVCMHDESMNTTIRKYRLETRNTIDTVDRSAGLNRGLLLLLTQALLRRHRRFATILGARGTPMDDYLKETLLMEREHIAELVAMIQNSL</sequence>
<dbReference type="Proteomes" id="UP000277811">
    <property type="component" value="Unassembled WGS sequence"/>
</dbReference>
<dbReference type="AlphaFoldDB" id="A0A498RBS0"/>
<organism evidence="1 2">
    <name type="scientific">Lucifera butyrica</name>
    <dbReference type="NCBI Taxonomy" id="1351585"/>
    <lineage>
        <taxon>Bacteria</taxon>
        <taxon>Bacillati</taxon>
        <taxon>Bacillota</taxon>
        <taxon>Negativicutes</taxon>
        <taxon>Veillonellales</taxon>
        <taxon>Veillonellaceae</taxon>
        <taxon>Lucifera</taxon>
    </lineage>
</organism>
<accession>A0A498RBS0</accession>
<dbReference type="EMBL" id="UPPP01000094">
    <property type="protein sequence ID" value="VBB08689.1"/>
    <property type="molecule type" value="Genomic_DNA"/>
</dbReference>
<gene>
    <name evidence="1" type="ORF">LUCI_3967</name>
</gene>
<proteinExistence type="predicted"/>
<keyword evidence="2" id="KW-1185">Reference proteome</keyword>
<dbReference type="RefSeq" id="WP_207858119.1">
    <property type="nucleotide sequence ID" value="NZ_UPPP01000094.1"/>
</dbReference>